<feature type="transmembrane region" description="Helical" evidence="1">
    <location>
        <begin position="42"/>
        <end position="64"/>
    </location>
</feature>
<name>A0A5B7IKY7_PORTR</name>
<reference evidence="2 3" key="1">
    <citation type="submission" date="2019-05" db="EMBL/GenBank/DDBJ databases">
        <title>Another draft genome of Portunus trituberculatus and its Hox gene families provides insights of decapod evolution.</title>
        <authorList>
            <person name="Jeong J.-H."/>
            <person name="Song I."/>
            <person name="Kim S."/>
            <person name="Choi T."/>
            <person name="Kim D."/>
            <person name="Ryu S."/>
            <person name="Kim W."/>
        </authorList>
    </citation>
    <scope>NUCLEOTIDE SEQUENCE [LARGE SCALE GENOMIC DNA]</scope>
    <source>
        <tissue evidence="2">Muscle</tissue>
    </source>
</reference>
<evidence type="ECO:0000313" key="2">
    <source>
        <dbReference type="EMBL" id="MPC82589.1"/>
    </source>
</evidence>
<comment type="caution">
    <text evidence="2">The sequence shown here is derived from an EMBL/GenBank/DDBJ whole genome shotgun (WGS) entry which is preliminary data.</text>
</comment>
<dbReference type="Proteomes" id="UP000324222">
    <property type="component" value="Unassembled WGS sequence"/>
</dbReference>
<keyword evidence="1" id="KW-0812">Transmembrane</keyword>
<dbReference type="PANTHER" id="PTHR12226:SF3">
    <property type="entry name" value="SOLUTE CARRIER FAMILY 66 MEMBER 3"/>
    <property type="match status" value="1"/>
</dbReference>
<keyword evidence="3" id="KW-1185">Reference proteome</keyword>
<dbReference type="InterPro" id="IPR016817">
    <property type="entry name" value="MannP-dilichol_defect-1"/>
</dbReference>
<evidence type="ECO:0000313" key="3">
    <source>
        <dbReference type="Proteomes" id="UP000324222"/>
    </source>
</evidence>
<feature type="transmembrane region" description="Helical" evidence="1">
    <location>
        <begin position="12"/>
        <end position="36"/>
    </location>
</feature>
<keyword evidence="1" id="KW-0472">Membrane</keyword>
<organism evidence="2 3">
    <name type="scientific">Portunus trituberculatus</name>
    <name type="common">Swimming crab</name>
    <name type="synonym">Neptunus trituberculatus</name>
    <dbReference type="NCBI Taxonomy" id="210409"/>
    <lineage>
        <taxon>Eukaryota</taxon>
        <taxon>Metazoa</taxon>
        <taxon>Ecdysozoa</taxon>
        <taxon>Arthropoda</taxon>
        <taxon>Crustacea</taxon>
        <taxon>Multicrustacea</taxon>
        <taxon>Malacostraca</taxon>
        <taxon>Eumalacostraca</taxon>
        <taxon>Eucarida</taxon>
        <taxon>Decapoda</taxon>
        <taxon>Pleocyemata</taxon>
        <taxon>Brachyura</taxon>
        <taxon>Eubrachyura</taxon>
        <taxon>Portunoidea</taxon>
        <taxon>Portunidae</taxon>
        <taxon>Portuninae</taxon>
        <taxon>Portunus</taxon>
    </lineage>
</organism>
<gene>
    <name evidence="2" type="ORF">E2C01_077264</name>
</gene>
<accession>A0A5B7IKY7</accession>
<keyword evidence="1" id="KW-1133">Transmembrane helix</keyword>
<dbReference type="OrthoDB" id="271506at2759"/>
<sequence length="71" mass="7904">MALFTIIRIKNSATVSVSSLSISAYTCFTRLFTIYVESADPALLMNFGMSLMLNFCLITAAIIYKPKKKDD</sequence>
<dbReference type="PANTHER" id="PTHR12226">
    <property type="entry name" value="MANNOSE-P-DOLICHOL UTILIZATION DEFECT 1 LEC35 -RELATED"/>
    <property type="match status" value="1"/>
</dbReference>
<evidence type="ECO:0000256" key="1">
    <source>
        <dbReference type="SAM" id="Phobius"/>
    </source>
</evidence>
<dbReference type="AlphaFoldDB" id="A0A5B7IKY7"/>
<protein>
    <recommendedName>
        <fullName evidence="4">PQ-loop repeat-containing protein 3</fullName>
    </recommendedName>
</protein>
<evidence type="ECO:0008006" key="4">
    <source>
        <dbReference type="Google" id="ProtNLM"/>
    </source>
</evidence>
<dbReference type="EMBL" id="VSRR010060198">
    <property type="protein sequence ID" value="MPC82589.1"/>
    <property type="molecule type" value="Genomic_DNA"/>
</dbReference>
<proteinExistence type="predicted"/>